<evidence type="ECO:0008006" key="9">
    <source>
        <dbReference type="Google" id="ProtNLM"/>
    </source>
</evidence>
<proteinExistence type="predicted"/>
<dbReference type="Proteomes" id="UP000335496">
    <property type="component" value="Unassembled WGS sequence"/>
</dbReference>
<evidence type="ECO:0000313" key="4">
    <source>
        <dbReference type="EMBL" id="SUV43349.1"/>
    </source>
</evidence>
<sequence length="160" mass="18190">MDSKYIEQLLERYWQCETSLEEEAQLRTFFMEGDVPGHLLRYKDLFVYQQLQQEEHLGADFDVRVLAEIEAPVVKARRMTLTARFMPLFKAAAAVAVVLSLGNAMQHSFFSDVKEVAAADTIGKQISAPSVALSGDMVVTHEKQIMDSLHRVNKEKEIKE</sequence>
<evidence type="ECO:0000313" key="2">
    <source>
        <dbReference type="EMBL" id="NME86161.1"/>
    </source>
</evidence>
<dbReference type="Proteomes" id="UP000291917">
    <property type="component" value="Unassembled WGS sequence"/>
</dbReference>
<evidence type="ECO:0000313" key="7">
    <source>
        <dbReference type="Proteomes" id="UP000335496"/>
    </source>
</evidence>
<evidence type="ECO:0000313" key="6">
    <source>
        <dbReference type="Proteomes" id="UP000291917"/>
    </source>
</evidence>
<evidence type="ECO:0000313" key="3">
    <source>
        <dbReference type="EMBL" id="RYT71446.1"/>
    </source>
</evidence>
<accession>A0A380Z8K9</accession>
<evidence type="ECO:0000313" key="1">
    <source>
        <dbReference type="EMBL" id="KAA5274157.1"/>
    </source>
</evidence>
<dbReference type="Proteomes" id="UP000254424">
    <property type="component" value="Unassembled WGS sequence"/>
</dbReference>
<protein>
    <recommendedName>
        <fullName evidence="9">Pyruvate ferredoxin oxidoreductase</fullName>
    </recommendedName>
</protein>
<reference evidence="4 5" key="1">
    <citation type="submission" date="2018-06" db="EMBL/GenBank/DDBJ databases">
        <authorList>
            <consortium name="Pathogen Informatics"/>
            <person name="Doyle S."/>
        </authorList>
    </citation>
    <scope>NUCLEOTIDE SEQUENCE [LARGE SCALE GENOMIC DNA]</scope>
    <source>
        <strain evidence="4 5">NCTC11155</strain>
    </source>
</reference>
<reference evidence="1 7" key="2">
    <citation type="journal article" date="2019" name="Nat. Med.">
        <title>A library of human gut bacterial isolates paired with longitudinal multiomics data enables mechanistic microbiome research.</title>
        <authorList>
            <person name="Poyet M."/>
            <person name="Groussin M."/>
            <person name="Gibbons S.M."/>
            <person name="Avila-Pacheco J."/>
            <person name="Jiang X."/>
            <person name="Kearney S.M."/>
            <person name="Perrotta A.R."/>
            <person name="Berdy B."/>
            <person name="Zhao S."/>
            <person name="Lieberman T.D."/>
            <person name="Swanson P.K."/>
            <person name="Smith M."/>
            <person name="Roesemann S."/>
            <person name="Alexander J.E."/>
            <person name="Rich S.A."/>
            <person name="Livny J."/>
            <person name="Vlamakis H."/>
            <person name="Clish C."/>
            <person name="Bullock K."/>
            <person name="Deik A."/>
            <person name="Scott J."/>
            <person name="Pierce K.A."/>
            <person name="Xavier R.J."/>
            <person name="Alm E.J."/>
        </authorList>
    </citation>
    <scope>NUCLEOTIDE SEQUENCE [LARGE SCALE GENOMIC DNA]</scope>
    <source>
        <strain evidence="1 7">BIOML-A1</strain>
    </source>
</reference>
<dbReference type="STRING" id="483216.BACEGG_03439"/>
<dbReference type="EMBL" id="JABAGL010000010">
    <property type="protein sequence ID" value="NME86161.1"/>
    <property type="molecule type" value="Genomic_DNA"/>
</dbReference>
<dbReference type="RefSeq" id="WP_004291993.1">
    <property type="nucleotide sequence ID" value="NZ_CABKNQ010000017.1"/>
</dbReference>
<name>A0A380Z8K9_9BACE</name>
<organism evidence="4 5">
    <name type="scientific">Bacteroides eggerthii</name>
    <dbReference type="NCBI Taxonomy" id="28111"/>
    <lineage>
        <taxon>Bacteria</taxon>
        <taxon>Pseudomonadati</taxon>
        <taxon>Bacteroidota</taxon>
        <taxon>Bacteroidia</taxon>
        <taxon>Bacteroidales</taxon>
        <taxon>Bacteroidaceae</taxon>
        <taxon>Bacteroides</taxon>
    </lineage>
</organism>
<evidence type="ECO:0000313" key="8">
    <source>
        <dbReference type="Proteomes" id="UP000520291"/>
    </source>
</evidence>
<reference evidence="3 6" key="3">
    <citation type="journal article" date="2019" name="Science, e1252229">
        <title>Invertible promoters mediate bacterial phase variation, antibiotic resistance, and host adaptation in the gut.</title>
        <authorList>
            <person name="Jiang X."/>
            <person name="Hall A.B."/>
            <person name="Arthur T.D."/>
            <person name="Plichta D.R."/>
            <person name="Covington C.T."/>
            <person name="Poyet M."/>
            <person name="Crothers J."/>
            <person name="Moses P.L."/>
            <person name="Tolonen A.C."/>
            <person name="Vlamakis H."/>
            <person name="Alm E.J."/>
            <person name="Xavier R.J."/>
        </authorList>
    </citation>
    <scope>NUCLEOTIDE SEQUENCE [LARGE SCALE GENOMIC DNA]</scope>
    <source>
        <strain evidence="3">Bj_0095</strain>
        <strain evidence="6">bj_0095</strain>
    </source>
</reference>
<dbReference type="EMBL" id="UFSX01000002">
    <property type="protein sequence ID" value="SUV43349.1"/>
    <property type="molecule type" value="Genomic_DNA"/>
</dbReference>
<reference evidence="2 8" key="4">
    <citation type="submission" date="2020-04" db="EMBL/GenBank/DDBJ databases">
        <authorList>
            <person name="Hitch T.C.A."/>
            <person name="Wylensek D."/>
            <person name="Clavel T."/>
        </authorList>
    </citation>
    <scope>NUCLEOTIDE SEQUENCE [LARGE SCALE GENOMIC DNA]</scope>
    <source>
        <strain evidence="2 8">WCA3-601-WT-5E</strain>
    </source>
</reference>
<dbReference type="GeneID" id="93069489"/>
<dbReference type="OrthoDB" id="1098521at2"/>
<gene>
    <name evidence="3" type="ORF">EAJ03_13730</name>
    <name evidence="1" type="ORF">F2Z23_09320</name>
    <name evidence="2" type="ORF">HF841_09000</name>
    <name evidence="4" type="ORF">NCTC11155_02741</name>
</gene>
<dbReference type="AlphaFoldDB" id="A0A380Z8K9"/>
<dbReference type="EMBL" id="VVZX01000010">
    <property type="protein sequence ID" value="KAA5274157.1"/>
    <property type="molecule type" value="Genomic_DNA"/>
</dbReference>
<dbReference type="Proteomes" id="UP000520291">
    <property type="component" value="Unassembled WGS sequence"/>
</dbReference>
<dbReference type="EMBL" id="RCXL01000022">
    <property type="protein sequence ID" value="RYT71446.1"/>
    <property type="molecule type" value="Genomic_DNA"/>
</dbReference>
<keyword evidence="7" id="KW-1185">Reference proteome</keyword>
<evidence type="ECO:0000313" key="5">
    <source>
        <dbReference type="Proteomes" id="UP000254424"/>
    </source>
</evidence>